<keyword evidence="7" id="KW-1185">Reference proteome</keyword>
<evidence type="ECO:0000256" key="3">
    <source>
        <dbReference type="ARBA" id="ARBA00024042"/>
    </source>
</evidence>
<evidence type="ECO:0000313" key="6">
    <source>
        <dbReference type="EMBL" id="CAB9511797.1"/>
    </source>
</evidence>
<dbReference type="InterPro" id="IPR000262">
    <property type="entry name" value="FMN-dep_DH"/>
</dbReference>
<evidence type="ECO:0000259" key="5">
    <source>
        <dbReference type="PROSITE" id="PS51349"/>
    </source>
</evidence>
<name>A0A9N8HGD3_9STRA</name>
<feature type="compositionally biased region" description="Low complexity" evidence="4">
    <location>
        <begin position="1"/>
        <end position="15"/>
    </location>
</feature>
<dbReference type="InterPro" id="IPR013785">
    <property type="entry name" value="Aldolase_TIM"/>
</dbReference>
<organism evidence="6 7">
    <name type="scientific">Seminavis robusta</name>
    <dbReference type="NCBI Taxonomy" id="568900"/>
    <lineage>
        <taxon>Eukaryota</taxon>
        <taxon>Sar</taxon>
        <taxon>Stramenopiles</taxon>
        <taxon>Ochrophyta</taxon>
        <taxon>Bacillariophyta</taxon>
        <taxon>Bacillariophyceae</taxon>
        <taxon>Bacillariophycidae</taxon>
        <taxon>Naviculales</taxon>
        <taxon>Naviculaceae</taxon>
        <taxon>Seminavis</taxon>
    </lineage>
</organism>
<dbReference type="CDD" id="cd02809">
    <property type="entry name" value="alpha_hydroxyacid_oxid_FMN"/>
    <property type="match status" value="1"/>
</dbReference>
<dbReference type="GO" id="GO:0016491">
    <property type="term" value="F:oxidoreductase activity"/>
    <property type="evidence" value="ECO:0007669"/>
    <property type="project" value="UniProtKB-KW"/>
</dbReference>
<feature type="domain" description="FMN hydroxy acid dehydrogenase" evidence="5">
    <location>
        <begin position="59"/>
        <end position="464"/>
    </location>
</feature>
<dbReference type="GO" id="GO:0010181">
    <property type="term" value="F:FMN binding"/>
    <property type="evidence" value="ECO:0007669"/>
    <property type="project" value="InterPro"/>
</dbReference>
<dbReference type="AlphaFoldDB" id="A0A9N8HGD3"/>
<dbReference type="PANTHER" id="PTHR10578">
    <property type="entry name" value="S -2-HYDROXY-ACID OXIDASE-RELATED"/>
    <property type="match status" value="1"/>
</dbReference>
<dbReference type="PANTHER" id="PTHR10578:SF149">
    <property type="entry name" value="2-HYDROXYACID OXIDASE 2"/>
    <property type="match status" value="1"/>
</dbReference>
<keyword evidence="2" id="KW-0560">Oxidoreductase</keyword>
<comment type="similarity">
    <text evidence="3">Belongs to the FMN-dependent alpha-hydroxy acid dehydrogenase family.</text>
</comment>
<reference evidence="6" key="1">
    <citation type="submission" date="2020-06" db="EMBL/GenBank/DDBJ databases">
        <authorList>
            <consortium name="Plant Systems Biology data submission"/>
        </authorList>
    </citation>
    <scope>NUCLEOTIDE SEQUENCE</scope>
    <source>
        <strain evidence="6">D6</strain>
    </source>
</reference>
<dbReference type="InterPro" id="IPR012133">
    <property type="entry name" value="Alpha-hydoxy_acid_DH_FMN"/>
</dbReference>
<feature type="region of interest" description="Disordered" evidence="4">
    <location>
        <begin position="1"/>
        <end position="20"/>
    </location>
</feature>
<sequence length="507" mass="54905">MTSTGGTSNTSSSNNDDVKEVIPMRHEVYTNDKPPTLTGTSSTTTSVATFVPRRCTASELKSLSNILELQSWATAHSMAPSLAAFVNYGSEDEESLRANRNGFSQYSLRPRVLCNVSRVDTTTTILQGRISLSAPIGIAPFAGCRAVHPEGEIAIAKAAAQAGIVYTVPNWAATPLTDILDNSTCSSNDTSSSLLFQIYAHKPKFPNREGFDRAHMAALLDYLAHPHSEQQQRTSNSTKSKIVGVVLTCDTVNNGNREKTYKNPTWVANLTRETGGGFPAPCALQDANRLPPVAQQGHAASMTWDDIRFLKQECHKHHLALVLKGIMSGDDAVLAAQIGVNAICVSNHGGRQLDGTQSTIQALEECAAAVQDFYTNKNSNNTNRMEIFVDGGIRRGKDVAKCLALGAKCVFVGRPVLWGLALAGQDGVARALNILQEELTTVLQLMGCRTPQQLTRQHVVAREDEQRIITSTIHNTPVRETGSECWWAVTISVAVAAFVLGRYTQRV</sequence>
<evidence type="ECO:0000313" key="7">
    <source>
        <dbReference type="Proteomes" id="UP001153069"/>
    </source>
</evidence>
<protein>
    <submittedName>
        <fullName evidence="6">Mycofactocin system heme/flavin oxidoreductase MftD</fullName>
    </submittedName>
</protein>
<proteinExistence type="inferred from homology"/>
<dbReference type="PROSITE" id="PS51349">
    <property type="entry name" value="FMN_HYDROXY_ACID_DH_2"/>
    <property type="match status" value="1"/>
</dbReference>
<dbReference type="OrthoDB" id="25826at2759"/>
<gene>
    <name evidence="6" type="ORF">SEMRO_503_G155860.1</name>
</gene>
<dbReference type="EMBL" id="CAICTM010000502">
    <property type="protein sequence ID" value="CAB9511797.1"/>
    <property type="molecule type" value="Genomic_DNA"/>
</dbReference>
<dbReference type="Proteomes" id="UP001153069">
    <property type="component" value="Unassembled WGS sequence"/>
</dbReference>
<evidence type="ECO:0000256" key="1">
    <source>
        <dbReference type="ARBA" id="ARBA00001917"/>
    </source>
</evidence>
<accession>A0A9N8HGD3</accession>
<dbReference type="Pfam" id="PF01070">
    <property type="entry name" value="FMN_dh"/>
    <property type="match status" value="1"/>
</dbReference>
<evidence type="ECO:0000256" key="4">
    <source>
        <dbReference type="SAM" id="MobiDB-lite"/>
    </source>
</evidence>
<dbReference type="InterPro" id="IPR037396">
    <property type="entry name" value="FMN_HAD"/>
</dbReference>
<evidence type="ECO:0000256" key="2">
    <source>
        <dbReference type="ARBA" id="ARBA00023002"/>
    </source>
</evidence>
<dbReference type="Gene3D" id="3.20.20.70">
    <property type="entry name" value="Aldolase class I"/>
    <property type="match status" value="1"/>
</dbReference>
<dbReference type="PROSITE" id="PS00557">
    <property type="entry name" value="FMN_HYDROXY_ACID_DH_1"/>
    <property type="match status" value="1"/>
</dbReference>
<dbReference type="SUPFAM" id="SSF51395">
    <property type="entry name" value="FMN-linked oxidoreductases"/>
    <property type="match status" value="1"/>
</dbReference>
<dbReference type="InterPro" id="IPR008259">
    <property type="entry name" value="FMN_hydac_DH_AS"/>
</dbReference>
<comment type="caution">
    <text evidence="6">The sequence shown here is derived from an EMBL/GenBank/DDBJ whole genome shotgun (WGS) entry which is preliminary data.</text>
</comment>
<comment type="cofactor">
    <cofactor evidence="1">
        <name>FMN</name>
        <dbReference type="ChEBI" id="CHEBI:58210"/>
    </cofactor>
</comment>